<feature type="compositionally biased region" description="Basic and acidic residues" evidence="5">
    <location>
        <begin position="24"/>
        <end position="37"/>
    </location>
</feature>
<keyword evidence="2 6" id="KW-0812">Transmembrane</keyword>
<organism evidence="7 8">
    <name type="scientific">Patellaria atrata CBS 101060</name>
    <dbReference type="NCBI Taxonomy" id="1346257"/>
    <lineage>
        <taxon>Eukaryota</taxon>
        <taxon>Fungi</taxon>
        <taxon>Dikarya</taxon>
        <taxon>Ascomycota</taxon>
        <taxon>Pezizomycotina</taxon>
        <taxon>Dothideomycetes</taxon>
        <taxon>Dothideomycetes incertae sedis</taxon>
        <taxon>Patellariales</taxon>
        <taxon>Patellariaceae</taxon>
        <taxon>Patellaria</taxon>
    </lineage>
</organism>
<evidence type="ECO:0000256" key="6">
    <source>
        <dbReference type="SAM" id="Phobius"/>
    </source>
</evidence>
<dbReference type="Proteomes" id="UP000799429">
    <property type="component" value="Unassembled WGS sequence"/>
</dbReference>
<feature type="transmembrane region" description="Helical" evidence="6">
    <location>
        <begin position="128"/>
        <end position="149"/>
    </location>
</feature>
<feature type="transmembrane region" description="Helical" evidence="6">
    <location>
        <begin position="95"/>
        <end position="116"/>
    </location>
</feature>
<sequence length="441" mass="48615">MDLSNIPQDHNSSEPFSSSSMHSADIKSARRLEKSGVTDEYDLQPPVLVHELEKQSGRCPPDIHEDPYLRVVSVQDWNGPDDPGNPYNWSIYKRAYHVLVPGLMCFTITFGSSVYTPAYPELARKFNVSGTVSLLGGLSLPFIGGFAAQYKGWRWTQWTILFIGVACYAISLPMHETYKKIILKQRAQKENVSLPPSTSPTRAAALKFLITVTLLRPLHMLVTEPIVTFFSLYTAFAFAVLFTFFAAFPFVFSGYYSFTPSQTGLVFLAVGLGVLLAAASAIFFDIHLYRRHAHSALATGRFMAEPEHRLYAAMAGSFGIPVGLFWFAWTAEAHVHPAALIVAAVPFGWGNLSLFISAALYLVDVYGPLNGASALAANGVLRYSMGAAFPLFTVQVYEKLGIGWATSLLGFVSLGLLPIPWVLFRWGAKIRAKSQYETVKA</sequence>
<keyword evidence="3 6" id="KW-1133">Transmembrane helix</keyword>
<dbReference type="OrthoDB" id="3936150at2759"/>
<comment type="subcellular location">
    <subcellularLocation>
        <location evidence="1">Membrane</location>
        <topology evidence="1">Multi-pass membrane protein</topology>
    </subcellularLocation>
</comment>
<evidence type="ECO:0000256" key="4">
    <source>
        <dbReference type="ARBA" id="ARBA00023136"/>
    </source>
</evidence>
<feature type="region of interest" description="Disordered" evidence="5">
    <location>
        <begin position="1"/>
        <end position="39"/>
    </location>
</feature>
<accession>A0A9P4SGG7</accession>
<dbReference type="EMBL" id="MU006090">
    <property type="protein sequence ID" value="KAF2841879.1"/>
    <property type="molecule type" value="Genomic_DNA"/>
</dbReference>
<feature type="transmembrane region" description="Helical" evidence="6">
    <location>
        <begin position="335"/>
        <end position="363"/>
    </location>
</feature>
<dbReference type="PANTHER" id="PTHR23502">
    <property type="entry name" value="MAJOR FACILITATOR SUPERFAMILY"/>
    <property type="match status" value="1"/>
</dbReference>
<evidence type="ECO:0000256" key="1">
    <source>
        <dbReference type="ARBA" id="ARBA00004141"/>
    </source>
</evidence>
<reference evidence="7" key="1">
    <citation type="journal article" date="2020" name="Stud. Mycol.">
        <title>101 Dothideomycetes genomes: a test case for predicting lifestyles and emergence of pathogens.</title>
        <authorList>
            <person name="Haridas S."/>
            <person name="Albert R."/>
            <person name="Binder M."/>
            <person name="Bloem J."/>
            <person name="Labutti K."/>
            <person name="Salamov A."/>
            <person name="Andreopoulos B."/>
            <person name="Baker S."/>
            <person name="Barry K."/>
            <person name="Bills G."/>
            <person name="Bluhm B."/>
            <person name="Cannon C."/>
            <person name="Castanera R."/>
            <person name="Culley D."/>
            <person name="Daum C."/>
            <person name="Ezra D."/>
            <person name="Gonzalez J."/>
            <person name="Henrissat B."/>
            <person name="Kuo A."/>
            <person name="Liang C."/>
            <person name="Lipzen A."/>
            <person name="Lutzoni F."/>
            <person name="Magnuson J."/>
            <person name="Mondo S."/>
            <person name="Nolan M."/>
            <person name="Ohm R."/>
            <person name="Pangilinan J."/>
            <person name="Park H.-J."/>
            <person name="Ramirez L."/>
            <person name="Alfaro M."/>
            <person name="Sun H."/>
            <person name="Tritt A."/>
            <person name="Yoshinaga Y."/>
            <person name="Zwiers L.-H."/>
            <person name="Turgeon B."/>
            <person name="Goodwin S."/>
            <person name="Spatafora J."/>
            <person name="Crous P."/>
            <person name="Grigoriev I."/>
        </authorList>
    </citation>
    <scope>NUCLEOTIDE SEQUENCE</scope>
    <source>
        <strain evidence="7">CBS 101060</strain>
    </source>
</reference>
<evidence type="ECO:0000256" key="5">
    <source>
        <dbReference type="SAM" id="MobiDB-lite"/>
    </source>
</evidence>
<keyword evidence="8" id="KW-1185">Reference proteome</keyword>
<dbReference type="GO" id="GO:0005886">
    <property type="term" value="C:plasma membrane"/>
    <property type="evidence" value="ECO:0007669"/>
    <property type="project" value="TreeGrafter"/>
</dbReference>
<gene>
    <name evidence="7" type="ORF">M501DRAFT_1042327</name>
</gene>
<proteinExistence type="predicted"/>
<dbReference type="InterPro" id="IPR011701">
    <property type="entry name" value="MFS"/>
</dbReference>
<feature type="compositionally biased region" description="Polar residues" evidence="5">
    <location>
        <begin position="1"/>
        <end position="10"/>
    </location>
</feature>
<dbReference type="InterPro" id="IPR036259">
    <property type="entry name" value="MFS_trans_sf"/>
</dbReference>
<dbReference type="PANTHER" id="PTHR23502:SF182">
    <property type="entry name" value="POLYAMINE TRANSPORTER, PUTATIVE-RELATED"/>
    <property type="match status" value="1"/>
</dbReference>
<keyword evidence="4 6" id="KW-0472">Membrane</keyword>
<feature type="transmembrane region" description="Helical" evidence="6">
    <location>
        <begin position="226"/>
        <end position="252"/>
    </location>
</feature>
<dbReference type="SUPFAM" id="SSF103473">
    <property type="entry name" value="MFS general substrate transporter"/>
    <property type="match status" value="1"/>
</dbReference>
<feature type="transmembrane region" description="Helical" evidence="6">
    <location>
        <begin position="402"/>
        <end position="424"/>
    </location>
</feature>
<feature type="transmembrane region" description="Helical" evidence="6">
    <location>
        <begin position="155"/>
        <end position="174"/>
    </location>
</feature>
<evidence type="ECO:0000313" key="7">
    <source>
        <dbReference type="EMBL" id="KAF2841879.1"/>
    </source>
</evidence>
<dbReference type="Gene3D" id="1.20.1250.20">
    <property type="entry name" value="MFS general substrate transporter like domains"/>
    <property type="match status" value="1"/>
</dbReference>
<evidence type="ECO:0000256" key="2">
    <source>
        <dbReference type="ARBA" id="ARBA00022692"/>
    </source>
</evidence>
<dbReference type="GO" id="GO:0022857">
    <property type="term" value="F:transmembrane transporter activity"/>
    <property type="evidence" value="ECO:0007669"/>
    <property type="project" value="InterPro"/>
</dbReference>
<evidence type="ECO:0000256" key="3">
    <source>
        <dbReference type="ARBA" id="ARBA00022989"/>
    </source>
</evidence>
<feature type="transmembrane region" description="Helical" evidence="6">
    <location>
        <begin position="310"/>
        <end position="329"/>
    </location>
</feature>
<evidence type="ECO:0000313" key="8">
    <source>
        <dbReference type="Proteomes" id="UP000799429"/>
    </source>
</evidence>
<protein>
    <submittedName>
        <fullName evidence="7">MFS general substrate transporter</fullName>
    </submittedName>
</protein>
<name>A0A9P4SGG7_9PEZI</name>
<feature type="transmembrane region" description="Helical" evidence="6">
    <location>
        <begin position="375"/>
        <end position="396"/>
    </location>
</feature>
<dbReference type="Pfam" id="PF07690">
    <property type="entry name" value="MFS_1"/>
    <property type="match status" value="1"/>
</dbReference>
<comment type="caution">
    <text evidence="7">The sequence shown here is derived from an EMBL/GenBank/DDBJ whole genome shotgun (WGS) entry which is preliminary data.</text>
</comment>
<feature type="compositionally biased region" description="Low complexity" evidence="5">
    <location>
        <begin position="13"/>
        <end position="23"/>
    </location>
</feature>
<dbReference type="AlphaFoldDB" id="A0A9P4SGG7"/>
<feature type="transmembrane region" description="Helical" evidence="6">
    <location>
        <begin position="264"/>
        <end position="289"/>
    </location>
</feature>